<feature type="transmembrane region" description="Helical" evidence="10">
    <location>
        <begin position="33"/>
        <end position="54"/>
    </location>
</feature>
<evidence type="ECO:0000256" key="3">
    <source>
        <dbReference type="ARBA" id="ARBA00022475"/>
    </source>
</evidence>
<dbReference type="PANTHER" id="PTHR37468">
    <property type="entry name" value="SULFATE TRANSPORTER CYSZ"/>
    <property type="match status" value="1"/>
</dbReference>
<keyword evidence="5" id="KW-0028">Amino-acid biosynthesis</keyword>
<evidence type="ECO:0000313" key="11">
    <source>
        <dbReference type="EMBL" id="MFC7614752.1"/>
    </source>
</evidence>
<evidence type="ECO:0000256" key="10">
    <source>
        <dbReference type="SAM" id="Phobius"/>
    </source>
</evidence>
<evidence type="ECO:0000256" key="4">
    <source>
        <dbReference type="ARBA" id="ARBA00022519"/>
    </source>
</evidence>
<keyword evidence="6 10" id="KW-0812">Transmembrane</keyword>
<dbReference type="InterPro" id="IPR050480">
    <property type="entry name" value="CysZ-like"/>
</dbReference>
<keyword evidence="2" id="KW-0813">Transport</keyword>
<feature type="transmembrane region" description="Helical" evidence="10">
    <location>
        <begin position="168"/>
        <end position="189"/>
    </location>
</feature>
<dbReference type="InterPro" id="IPR059112">
    <property type="entry name" value="CysZ/EI24"/>
</dbReference>
<organism evidence="11 12">
    <name type="scientific">Actinokineospora soli</name>
    <dbReference type="NCBI Taxonomy" id="1048753"/>
    <lineage>
        <taxon>Bacteria</taxon>
        <taxon>Bacillati</taxon>
        <taxon>Actinomycetota</taxon>
        <taxon>Actinomycetes</taxon>
        <taxon>Pseudonocardiales</taxon>
        <taxon>Pseudonocardiaceae</taxon>
        <taxon>Actinokineospora</taxon>
    </lineage>
</organism>
<name>A0ABW2TLX1_9PSEU</name>
<evidence type="ECO:0000256" key="2">
    <source>
        <dbReference type="ARBA" id="ARBA00022448"/>
    </source>
</evidence>
<sequence length="250" mass="26161">MITAVREFGVGVGLLAKGFRLVLSSGSMLAKGAIPALLSSLVLFGGLVALAFGIDDLVAWMTPFADGWSQTWQTILRVGVGISVAVLAVAVSMLVFTALTLVIGGPFYESIAEQVEDTVLGGVPSAQQIGWGKAAWIGIRDAVLLIGRVVLWGILLFALGFVPVVGQTVVPVLAVLVGAWLLAVELTAIPFVRRGLGLKERRRALKSRRALTLGFATPVYLLCLVPLAALIVFPAAMAGGTLVAHRALQP</sequence>
<keyword evidence="4" id="KW-0997">Cell inner membrane</keyword>
<feature type="transmembrane region" description="Helical" evidence="10">
    <location>
        <begin position="210"/>
        <end position="233"/>
    </location>
</feature>
<keyword evidence="12" id="KW-1185">Reference proteome</keyword>
<comment type="caution">
    <text evidence="11">The sequence shown here is derived from an EMBL/GenBank/DDBJ whole genome shotgun (WGS) entry which is preliminary data.</text>
</comment>
<comment type="subcellular location">
    <subcellularLocation>
        <location evidence="1">Membrane</location>
        <topology evidence="1">Multi-pass membrane protein</topology>
    </subcellularLocation>
</comment>
<dbReference type="Pfam" id="PF07264">
    <property type="entry name" value="EI24"/>
    <property type="match status" value="1"/>
</dbReference>
<evidence type="ECO:0000256" key="1">
    <source>
        <dbReference type="ARBA" id="ARBA00004141"/>
    </source>
</evidence>
<feature type="transmembrane region" description="Helical" evidence="10">
    <location>
        <begin position="74"/>
        <end position="103"/>
    </location>
</feature>
<gene>
    <name evidence="11" type="ORF">ACFQV2_15685</name>
</gene>
<keyword evidence="7 10" id="KW-1133">Transmembrane helix</keyword>
<proteinExistence type="predicted"/>
<reference evidence="12" key="1">
    <citation type="journal article" date="2019" name="Int. J. Syst. Evol. Microbiol.">
        <title>The Global Catalogue of Microorganisms (GCM) 10K type strain sequencing project: providing services to taxonomists for standard genome sequencing and annotation.</title>
        <authorList>
            <consortium name="The Broad Institute Genomics Platform"/>
            <consortium name="The Broad Institute Genome Sequencing Center for Infectious Disease"/>
            <person name="Wu L."/>
            <person name="Ma J."/>
        </authorList>
    </citation>
    <scope>NUCLEOTIDE SEQUENCE [LARGE SCALE GENOMIC DNA]</scope>
    <source>
        <strain evidence="12">JCM 17695</strain>
    </source>
</reference>
<keyword evidence="8" id="KW-0764">Sulfate transport</keyword>
<accession>A0ABW2TLX1</accession>
<keyword evidence="3" id="KW-1003">Cell membrane</keyword>
<feature type="transmembrane region" description="Helical" evidence="10">
    <location>
        <begin position="142"/>
        <end position="162"/>
    </location>
</feature>
<evidence type="ECO:0000256" key="6">
    <source>
        <dbReference type="ARBA" id="ARBA00022692"/>
    </source>
</evidence>
<evidence type="ECO:0000256" key="7">
    <source>
        <dbReference type="ARBA" id="ARBA00022989"/>
    </source>
</evidence>
<dbReference type="EMBL" id="JBHTEY010000004">
    <property type="protein sequence ID" value="MFC7614752.1"/>
    <property type="molecule type" value="Genomic_DNA"/>
</dbReference>
<dbReference type="Proteomes" id="UP001596512">
    <property type="component" value="Unassembled WGS sequence"/>
</dbReference>
<evidence type="ECO:0000313" key="12">
    <source>
        <dbReference type="Proteomes" id="UP001596512"/>
    </source>
</evidence>
<protein>
    <submittedName>
        <fullName evidence="11">EI24 domain-containing protein</fullName>
    </submittedName>
</protein>
<evidence type="ECO:0000256" key="8">
    <source>
        <dbReference type="ARBA" id="ARBA00023032"/>
    </source>
</evidence>
<keyword evidence="9 10" id="KW-0472">Membrane</keyword>
<evidence type="ECO:0000256" key="5">
    <source>
        <dbReference type="ARBA" id="ARBA00022605"/>
    </source>
</evidence>
<evidence type="ECO:0000256" key="9">
    <source>
        <dbReference type="ARBA" id="ARBA00023136"/>
    </source>
</evidence>
<dbReference type="PANTHER" id="PTHR37468:SF1">
    <property type="entry name" value="SULFATE TRANSPORTER CYSZ"/>
    <property type="match status" value="1"/>
</dbReference>